<dbReference type="PROSITE" id="PS00028">
    <property type="entry name" value="ZINC_FINGER_C2H2_1"/>
    <property type="match status" value="4"/>
</dbReference>
<feature type="domain" description="C2H2-type" evidence="7">
    <location>
        <begin position="1014"/>
        <end position="1041"/>
    </location>
</feature>
<dbReference type="PANTHER" id="PTHR47219:SF11">
    <property type="entry name" value="EVI5-LIKE PROTEIN ISOFORM X1"/>
    <property type="match status" value="1"/>
</dbReference>
<dbReference type="EMBL" id="CP026254">
    <property type="protein sequence ID" value="AWP11479.1"/>
    <property type="molecule type" value="Genomic_DNA"/>
</dbReference>
<evidence type="ECO:0000256" key="2">
    <source>
        <dbReference type="ARBA" id="ARBA00023054"/>
    </source>
</evidence>
<dbReference type="FunFam" id="1.10.8.270:FF:000003">
    <property type="entry name" value="Ecotropic viral integration site 5"/>
    <property type="match status" value="1"/>
</dbReference>
<dbReference type="Gene3D" id="1.10.10.750">
    <property type="entry name" value="Ypt/Rab-GAP domain of gyp1p, domain 1"/>
    <property type="match status" value="1"/>
</dbReference>
<dbReference type="SMART" id="SM00164">
    <property type="entry name" value="TBC"/>
    <property type="match status" value="1"/>
</dbReference>
<dbReference type="PROSITE" id="PS50157">
    <property type="entry name" value="ZINC_FINGER_C2H2_2"/>
    <property type="match status" value="4"/>
</dbReference>
<evidence type="ECO:0000256" key="5">
    <source>
        <dbReference type="SAM" id="MobiDB-lite"/>
    </source>
</evidence>
<dbReference type="Pfam" id="PF00566">
    <property type="entry name" value="RabGAP-TBC"/>
    <property type="match status" value="1"/>
</dbReference>
<feature type="coiled-coil region" evidence="4">
    <location>
        <begin position="417"/>
        <end position="444"/>
    </location>
</feature>
<dbReference type="Pfam" id="PF00096">
    <property type="entry name" value="zf-C2H2"/>
    <property type="match status" value="4"/>
</dbReference>
<gene>
    <name evidence="8" type="ORF">SMAX5B_007863</name>
</gene>
<dbReference type="GO" id="GO:0031267">
    <property type="term" value="F:small GTPase binding"/>
    <property type="evidence" value="ECO:0007669"/>
    <property type="project" value="TreeGrafter"/>
</dbReference>
<dbReference type="SUPFAM" id="SSF57667">
    <property type="entry name" value="beta-beta-alpha zinc fingers"/>
    <property type="match status" value="2"/>
</dbReference>
<dbReference type="FunFam" id="1.10.472.80:FF:000002">
    <property type="entry name" value="Ecotropic viral integration site 5"/>
    <property type="match status" value="1"/>
</dbReference>
<dbReference type="SMART" id="SM00355">
    <property type="entry name" value="ZnF_C2H2"/>
    <property type="match status" value="4"/>
</dbReference>
<feature type="domain" description="C2H2-type" evidence="7">
    <location>
        <begin position="957"/>
        <end position="985"/>
    </location>
</feature>
<evidence type="ECO:0000256" key="1">
    <source>
        <dbReference type="ARBA" id="ARBA00022553"/>
    </source>
</evidence>
<dbReference type="Proteomes" id="UP000246464">
    <property type="component" value="Chromosome 12"/>
</dbReference>
<keyword evidence="9" id="KW-1185">Reference proteome</keyword>
<evidence type="ECO:0000256" key="3">
    <source>
        <dbReference type="PROSITE-ProRule" id="PRU00042"/>
    </source>
</evidence>
<keyword evidence="1" id="KW-0597">Phosphoprotein</keyword>
<dbReference type="SUPFAM" id="SSF47923">
    <property type="entry name" value="Ypt/Rab-GAP domain of gyp1p"/>
    <property type="match status" value="2"/>
</dbReference>
<dbReference type="FunFam" id="3.30.160.60:FF:000827">
    <property type="entry name" value="Zinc finger protein Gfi-1"/>
    <property type="match status" value="1"/>
</dbReference>
<feature type="coiled-coil region" evidence="4">
    <location>
        <begin position="510"/>
        <end position="537"/>
    </location>
</feature>
<dbReference type="InterPro" id="IPR035969">
    <property type="entry name" value="Rab-GAP_TBC_sf"/>
</dbReference>
<keyword evidence="3" id="KW-0862">Zinc</keyword>
<dbReference type="FunFam" id="1.10.10.750:FF:000002">
    <property type="entry name" value="Ecotropic viral integration site 5"/>
    <property type="match status" value="1"/>
</dbReference>
<evidence type="ECO:0000313" key="8">
    <source>
        <dbReference type="EMBL" id="AWP11479.1"/>
    </source>
</evidence>
<dbReference type="FunFam" id="3.30.160.60:FF:000208">
    <property type="entry name" value="zinc finger protein Gfi-1b"/>
    <property type="match status" value="1"/>
</dbReference>
<reference evidence="8 9" key="1">
    <citation type="submission" date="2017-12" db="EMBL/GenBank/DDBJ databases">
        <title>Integrating genomic resources of turbot (Scophthalmus maximus) in depth evaluation of genetic and physical mapping variation across individuals.</title>
        <authorList>
            <person name="Martinez P."/>
        </authorList>
    </citation>
    <scope>NUCLEOTIDE SEQUENCE [LARGE SCALE GENOMIC DNA]</scope>
</reference>
<dbReference type="STRING" id="52904.ENSSMAP00000004642"/>
<dbReference type="PANTHER" id="PTHR47219">
    <property type="entry name" value="RAB GTPASE-ACTIVATING PROTEIN 1-LIKE"/>
    <property type="match status" value="1"/>
</dbReference>
<feature type="domain" description="C2H2-type" evidence="7">
    <location>
        <begin position="1042"/>
        <end position="1069"/>
    </location>
</feature>
<sequence length="1120" mass="127246">MLDKNGGAFSLKVATDKVAGKLSSTLSWVKNSVSHTVSQMASQVATPTSLQTPATSSSTSLSSPALSPSSPALLTPDDEELLAKLEEQNRLLETDSKSLRSMNGSRRNSGSSLVSSSSASSNLSHLEEDSWILWGRIVNEWEDVRKKKEKQLKDLVRKGIPHHFRAIVWQLLCNAQSMPIKDQYSELLKMTSPCEKLIRRDIARTYPEHDFFKEDSLGQEVLFNVMKAYSLVDREVGYCQGSAFIVGLLLMQMPEEEAFCVFVKLMQDYRLRELFKPSMAELGLCMYQFEFMIQEQLPELHMHFQAQSFHTSMYASSWFLTIFLTSFPLSVATRIFDIFMCEGLEIVFRVGLAILQMNQAELIQLDMEGMLQHFQRVIPHQLDSGPDKVILAAHQVKYNAKKMKKLEKEYTTIKTKEMEEQVEIKRLRTENRLLKQRIDTLEKKGPPRYSEDSVLQLEQELVQARLNEAESQCALKEMQDKVLDIEKRNTSLPDDTNVARLQEELIGDELMSVRLREAEAQAELRETRQRTLELETQCYTVASRWHQSSDKQLKLVWFSAESPTHHFQDSDSQIHSNQLRRAEQESRCLQERVQTLTVQNKDLHVQLQEIKRRQAEIECKSKEEVMAVRLREADNIAAMAELQQQISELEIEKEEGKVQGHLNHTDSSQYIRELKDQIAELKHEIRCLKGQRGLAGQSTFDGIHIVNHYVKDDESYQSSDEDAVKGTLPRFTSPEMPRSFLVKSKRAHSYHQPRTLQDDHSRLDTILPHISSEADKLPGDTEVTAESYGLSPDLRLADVGDFFPKSPLSCTGSLCGRSPDYEDFWRPPSPSASPADSEKSLSPPVDEAQPFAVPFRPYAWSSYPRPGLGPLVQQGLHAGLEVDRGPAALAFFGEQRAAHPGLYSERVLGEEAYGDYRRHAAAAAALLFPDRGLRGKAHGAKAPSDLLCPSLVLNGAYKCVKCAKVFSTPHGLEVHVRRSHSGTRPFACELCGKTFGHAVSLEQHKAVHSQERSFDCKICGKSFKRSSTLSTHLLIHTDTRPYPCQYCGKRFHQKSDMKKHTFIHTGKRRHPRGERNYGMWRKREAAQVSGVREGVQPELQPHYAQQEAHRVQTVRLRPVR</sequence>
<dbReference type="FunFam" id="3.30.160.60:FF:000489">
    <property type="entry name" value="Zinc finger protein Gfi-1"/>
    <property type="match status" value="1"/>
</dbReference>
<feature type="domain" description="Rab-GAP TBC" evidence="6">
    <location>
        <begin position="159"/>
        <end position="343"/>
    </location>
</feature>
<feature type="compositionally biased region" description="Low complexity" evidence="5">
    <location>
        <begin position="45"/>
        <end position="73"/>
    </location>
</feature>
<proteinExistence type="predicted"/>
<feature type="region of interest" description="Disordered" evidence="5">
    <location>
        <begin position="821"/>
        <end position="847"/>
    </location>
</feature>
<dbReference type="FunFam" id="3.30.160.60:FF:000245">
    <property type="entry name" value="zinc finger protein Gfi-1"/>
    <property type="match status" value="1"/>
</dbReference>
<dbReference type="InterPro" id="IPR036236">
    <property type="entry name" value="Znf_C2H2_sf"/>
</dbReference>
<dbReference type="InterPro" id="IPR050302">
    <property type="entry name" value="Rab_GAP_TBC_domain"/>
</dbReference>
<dbReference type="AlphaFoldDB" id="A0A2U9C7A5"/>
<accession>A0A2U9C7A5</accession>
<feature type="compositionally biased region" description="Low complexity" evidence="5">
    <location>
        <begin position="99"/>
        <end position="119"/>
    </location>
</feature>
<keyword evidence="2 4" id="KW-0175">Coiled coil</keyword>
<feature type="coiled-coil region" evidence="4">
    <location>
        <begin position="572"/>
        <end position="691"/>
    </location>
</feature>
<evidence type="ECO:0000259" key="7">
    <source>
        <dbReference type="PROSITE" id="PS50157"/>
    </source>
</evidence>
<dbReference type="GO" id="GO:0005096">
    <property type="term" value="F:GTPase activator activity"/>
    <property type="evidence" value="ECO:0007669"/>
    <property type="project" value="TreeGrafter"/>
</dbReference>
<dbReference type="Gene3D" id="1.10.472.80">
    <property type="entry name" value="Ypt/Rab-GAP domain of gyp1p, domain 3"/>
    <property type="match status" value="1"/>
</dbReference>
<feature type="region of interest" description="Disordered" evidence="5">
    <location>
        <begin position="93"/>
        <end position="119"/>
    </location>
</feature>
<keyword evidence="3" id="KW-0479">Metal-binding</keyword>
<keyword evidence="3" id="KW-0863">Zinc-finger</keyword>
<organism evidence="8 9">
    <name type="scientific">Scophthalmus maximus</name>
    <name type="common">Turbot</name>
    <name type="synonym">Psetta maxima</name>
    <dbReference type="NCBI Taxonomy" id="52904"/>
    <lineage>
        <taxon>Eukaryota</taxon>
        <taxon>Metazoa</taxon>
        <taxon>Chordata</taxon>
        <taxon>Craniata</taxon>
        <taxon>Vertebrata</taxon>
        <taxon>Euteleostomi</taxon>
        <taxon>Actinopterygii</taxon>
        <taxon>Neopterygii</taxon>
        <taxon>Teleostei</taxon>
        <taxon>Neoteleostei</taxon>
        <taxon>Acanthomorphata</taxon>
        <taxon>Carangaria</taxon>
        <taxon>Pleuronectiformes</taxon>
        <taxon>Pleuronectoidei</taxon>
        <taxon>Scophthalmidae</taxon>
        <taxon>Scophthalmus</taxon>
    </lineage>
</organism>
<feature type="region of interest" description="Disordered" evidence="5">
    <location>
        <begin position="44"/>
        <end position="73"/>
    </location>
</feature>
<name>A0A2U9C7A5_SCOMX</name>
<evidence type="ECO:0000259" key="6">
    <source>
        <dbReference type="PROSITE" id="PS50086"/>
    </source>
</evidence>
<dbReference type="Gene3D" id="3.30.160.60">
    <property type="entry name" value="Classic Zinc Finger"/>
    <property type="match status" value="4"/>
</dbReference>
<dbReference type="GO" id="GO:0008270">
    <property type="term" value="F:zinc ion binding"/>
    <property type="evidence" value="ECO:0007669"/>
    <property type="project" value="UniProtKB-KW"/>
</dbReference>
<feature type="domain" description="C2H2-type" evidence="7">
    <location>
        <begin position="986"/>
        <end position="1013"/>
    </location>
</feature>
<dbReference type="InterPro" id="IPR013087">
    <property type="entry name" value="Znf_C2H2_type"/>
</dbReference>
<evidence type="ECO:0000256" key="4">
    <source>
        <dbReference type="SAM" id="Coils"/>
    </source>
</evidence>
<dbReference type="Gene3D" id="1.10.8.270">
    <property type="entry name" value="putative rabgap domain of human tbc1 domain family member 14 like domains"/>
    <property type="match status" value="1"/>
</dbReference>
<dbReference type="PROSITE" id="PS50086">
    <property type="entry name" value="TBC_RABGAP"/>
    <property type="match status" value="1"/>
</dbReference>
<protein>
    <submittedName>
        <fullName evidence="8">Putative ecotropic viral integration site 5 protein-like</fullName>
    </submittedName>
</protein>
<evidence type="ECO:0000313" key="9">
    <source>
        <dbReference type="Proteomes" id="UP000246464"/>
    </source>
</evidence>
<dbReference type="InterPro" id="IPR000195">
    <property type="entry name" value="Rab-GAP-TBC_dom"/>
</dbReference>